<dbReference type="InParanoid" id="H2ZPW8"/>
<dbReference type="InterPro" id="IPR027995">
    <property type="entry name" value="Galactosyl_T_N"/>
</dbReference>
<feature type="domain" description="Galactosyltransferase C-terminal" evidence="19">
    <location>
        <begin position="161"/>
        <end position="229"/>
    </location>
</feature>
<dbReference type="InterPro" id="IPR029044">
    <property type="entry name" value="Nucleotide-diphossugar_trans"/>
</dbReference>
<evidence type="ECO:0000256" key="13">
    <source>
        <dbReference type="ARBA" id="ARBA00023180"/>
    </source>
</evidence>
<dbReference type="CDD" id="cd00899">
    <property type="entry name" value="b4GalT"/>
    <property type="match status" value="1"/>
</dbReference>
<dbReference type="OMA" id="EPTMALG"/>
<keyword evidence="6" id="KW-0808">Transferase</keyword>
<name>H2ZPW8_CIOSA</name>
<reference evidence="21" key="3">
    <citation type="submission" date="2025-09" db="UniProtKB">
        <authorList>
            <consortium name="Ensembl"/>
        </authorList>
    </citation>
    <scope>IDENTIFICATION</scope>
</reference>
<keyword evidence="10" id="KW-1133">Transmembrane helix</keyword>
<evidence type="ECO:0000256" key="4">
    <source>
        <dbReference type="ARBA" id="ARBA00005735"/>
    </source>
</evidence>
<evidence type="ECO:0000256" key="3">
    <source>
        <dbReference type="ARBA" id="ARBA00004922"/>
    </source>
</evidence>
<evidence type="ECO:0000256" key="11">
    <source>
        <dbReference type="ARBA" id="ARBA00023136"/>
    </source>
</evidence>
<comment type="similarity">
    <text evidence="4">Belongs to the glycosyltransferase 7 family.</text>
</comment>
<dbReference type="GO" id="GO:0030513">
    <property type="term" value="P:positive regulation of BMP signaling pathway"/>
    <property type="evidence" value="ECO:0007669"/>
    <property type="project" value="Ensembl"/>
</dbReference>
<dbReference type="GO" id="GO:0008489">
    <property type="term" value="F:UDP-galactose:glucosylceramide beta-1,4-galactosyltransferase activity"/>
    <property type="evidence" value="ECO:0007669"/>
    <property type="project" value="UniProtKB-EC"/>
</dbReference>
<evidence type="ECO:0000256" key="15">
    <source>
        <dbReference type="ARBA" id="ARBA00052889"/>
    </source>
</evidence>
<dbReference type="HOGENOM" id="CLU_044391_6_0_1"/>
<dbReference type="InterPro" id="IPR003859">
    <property type="entry name" value="Galactosyl_T"/>
</dbReference>
<dbReference type="InterPro" id="IPR027791">
    <property type="entry name" value="Galactosyl_T_C"/>
</dbReference>
<dbReference type="PANTHER" id="PTHR19300">
    <property type="entry name" value="BETA-1,4-GALACTOSYLTRANSFERASE"/>
    <property type="match status" value="1"/>
</dbReference>
<keyword evidence="12" id="KW-1015">Disulfide bond</keyword>
<evidence type="ECO:0000259" key="19">
    <source>
        <dbReference type="Pfam" id="PF02709"/>
    </source>
</evidence>
<evidence type="ECO:0000256" key="10">
    <source>
        <dbReference type="ARBA" id="ARBA00022989"/>
    </source>
</evidence>
<evidence type="ECO:0000256" key="16">
    <source>
        <dbReference type="ARBA" id="ARBA00066772"/>
    </source>
</evidence>
<dbReference type="GO" id="GO:0005975">
    <property type="term" value="P:carbohydrate metabolic process"/>
    <property type="evidence" value="ECO:0007669"/>
    <property type="project" value="InterPro"/>
</dbReference>
<keyword evidence="13" id="KW-0325">Glycoprotein</keyword>
<keyword evidence="8" id="KW-0479">Metal-binding</keyword>
<evidence type="ECO:0000313" key="21">
    <source>
        <dbReference type="Ensembl" id="ENSCSAVP00000019634.1"/>
    </source>
</evidence>
<dbReference type="Gene3D" id="3.90.550.10">
    <property type="entry name" value="Spore Coat Polysaccharide Biosynthesis Protein SpsA, Chain A"/>
    <property type="match status" value="1"/>
</dbReference>
<dbReference type="GO" id="GO:0009950">
    <property type="term" value="P:dorsal/ventral axis specification"/>
    <property type="evidence" value="ECO:0007669"/>
    <property type="project" value="Ensembl"/>
</dbReference>
<dbReference type="GO" id="GO:0005794">
    <property type="term" value="C:Golgi apparatus"/>
    <property type="evidence" value="ECO:0007669"/>
    <property type="project" value="TreeGrafter"/>
</dbReference>
<dbReference type="PANTHER" id="PTHR19300:SF38">
    <property type="entry name" value="BETA-1,4-GALACTOSYLTRANSFERASE"/>
    <property type="match status" value="1"/>
</dbReference>
<dbReference type="Pfam" id="PF13733">
    <property type="entry name" value="Glyco_transf_7N"/>
    <property type="match status" value="1"/>
</dbReference>
<evidence type="ECO:0000256" key="6">
    <source>
        <dbReference type="ARBA" id="ARBA00022679"/>
    </source>
</evidence>
<reference evidence="22" key="1">
    <citation type="submission" date="2003-08" db="EMBL/GenBank/DDBJ databases">
        <authorList>
            <person name="Birren B."/>
            <person name="Nusbaum C."/>
            <person name="Abebe A."/>
            <person name="Abouelleil A."/>
            <person name="Adekoya E."/>
            <person name="Ait-zahra M."/>
            <person name="Allen N."/>
            <person name="Allen T."/>
            <person name="An P."/>
            <person name="Anderson M."/>
            <person name="Anderson S."/>
            <person name="Arachchi H."/>
            <person name="Armbruster J."/>
            <person name="Bachantsang P."/>
            <person name="Baldwin J."/>
            <person name="Barry A."/>
            <person name="Bayul T."/>
            <person name="Blitshsteyn B."/>
            <person name="Bloom T."/>
            <person name="Blye J."/>
            <person name="Boguslavskiy L."/>
            <person name="Borowsky M."/>
            <person name="Boukhgalter B."/>
            <person name="Brunache A."/>
            <person name="Butler J."/>
            <person name="Calixte N."/>
            <person name="Calvo S."/>
            <person name="Camarata J."/>
            <person name="Campo K."/>
            <person name="Chang J."/>
            <person name="Cheshatsang Y."/>
            <person name="Citroen M."/>
            <person name="Collymore A."/>
            <person name="Considine T."/>
            <person name="Cook A."/>
            <person name="Cooke P."/>
            <person name="Corum B."/>
            <person name="Cuomo C."/>
            <person name="David R."/>
            <person name="Dawoe T."/>
            <person name="Degray S."/>
            <person name="Dodge S."/>
            <person name="Dooley K."/>
            <person name="Dorje P."/>
            <person name="Dorjee K."/>
            <person name="Dorris L."/>
            <person name="Duffey N."/>
            <person name="Dupes A."/>
            <person name="Elkins T."/>
            <person name="Engels R."/>
            <person name="Erickson J."/>
            <person name="Farina A."/>
            <person name="Faro S."/>
            <person name="Ferreira P."/>
            <person name="Fischer H."/>
            <person name="Fitzgerald M."/>
            <person name="Foley K."/>
            <person name="Gage D."/>
            <person name="Galagan J."/>
            <person name="Gearin G."/>
            <person name="Gnerre S."/>
            <person name="Gnirke A."/>
            <person name="Goyette A."/>
            <person name="Graham J."/>
            <person name="Grandbois E."/>
            <person name="Gyaltsen K."/>
            <person name="Hafez N."/>
            <person name="Hagopian D."/>
            <person name="Hagos B."/>
            <person name="Hall J."/>
            <person name="Hatcher B."/>
            <person name="Heller A."/>
            <person name="Higgins H."/>
            <person name="Honan T."/>
            <person name="Horn A."/>
            <person name="Houde N."/>
            <person name="Hughes L."/>
            <person name="Hulme W."/>
            <person name="Husby E."/>
            <person name="Iliev I."/>
            <person name="Jaffe D."/>
            <person name="Jones C."/>
            <person name="Kamal M."/>
            <person name="Kamat A."/>
            <person name="Kamvysselis M."/>
            <person name="Karlsson E."/>
            <person name="Kells C."/>
            <person name="Kieu A."/>
            <person name="Kisner P."/>
            <person name="Kodira C."/>
            <person name="Kulbokas E."/>
            <person name="Labutti K."/>
            <person name="Lama D."/>
            <person name="Landers T."/>
            <person name="Leger J."/>
            <person name="Levine S."/>
            <person name="Lewis D."/>
            <person name="Lewis T."/>
            <person name="Lindblad-toh K."/>
            <person name="Liu X."/>
            <person name="Lokyitsang T."/>
            <person name="Lokyitsang Y."/>
            <person name="Lucien O."/>
            <person name="Lui A."/>
            <person name="Ma L.J."/>
            <person name="Mabbitt R."/>
            <person name="Macdonald J."/>
            <person name="Maclean C."/>
            <person name="Major J."/>
            <person name="Manning J."/>
            <person name="Marabella R."/>
            <person name="Maru K."/>
            <person name="Matthews C."/>
            <person name="Mauceli E."/>
            <person name="Mccarthy M."/>
            <person name="Mcdonough S."/>
            <person name="Mcghee T."/>
            <person name="Meldrim J."/>
            <person name="Meneus L."/>
            <person name="Mesirov J."/>
            <person name="Mihalev A."/>
            <person name="Mihova T."/>
            <person name="Mikkelsen T."/>
            <person name="Mlenga V."/>
            <person name="Moru K."/>
            <person name="Mozes J."/>
            <person name="Mulrain L."/>
            <person name="Munson G."/>
            <person name="Naylor J."/>
            <person name="Newes C."/>
            <person name="Nguyen C."/>
            <person name="Nguyen N."/>
            <person name="Nguyen T."/>
            <person name="Nicol R."/>
            <person name="Nielsen C."/>
            <person name="Nizzari M."/>
            <person name="Norbu C."/>
            <person name="Norbu N."/>
            <person name="O'donnell P."/>
            <person name="Okoawo O."/>
            <person name="O'leary S."/>
            <person name="Omotosho B."/>
            <person name="O'neill K."/>
            <person name="Osman S."/>
            <person name="Parker S."/>
            <person name="Perrin D."/>
            <person name="Phunkhang P."/>
            <person name="Piqani B."/>
            <person name="Purcell S."/>
            <person name="Rachupka T."/>
            <person name="Ramasamy U."/>
            <person name="Rameau R."/>
            <person name="Ray V."/>
            <person name="Raymond C."/>
            <person name="Retta R."/>
            <person name="Richardson S."/>
            <person name="Rise C."/>
            <person name="Rodriguez J."/>
            <person name="Rogers J."/>
            <person name="Rogov P."/>
            <person name="Rutman M."/>
            <person name="Schupbach R."/>
            <person name="Seaman C."/>
            <person name="Settipalli S."/>
            <person name="Sharpe T."/>
            <person name="Sheridan J."/>
            <person name="Sherpa N."/>
            <person name="Shi J."/>
            <person name="Smirnov S."/>
            <person name="Smith C."/>
            <person name="Sougnez C."/>
            <person name="Spencer B."/>
            <person name="Stalker J."/>
            <person name="Stange-thomann N."/>
            <person name="Stavropoulos S."/>
            <person name="Stetson K."/>
            <person name="Stone C."/>
            <person name="Stone S."/>
            <person name="Stubbs M."/>
            <person name="Talamas J."/>
            <person name="Tchuinga P."/>
            <person name="Tenzing P."/>
            <person name="Tesfaye S."/>
            <person name="Theodore J."/>
            <person name="Thoulutsang Y."/>
            <person name="Topham K."/>
            <person name="Towey S."/>
            <person name="Tsamla T."/>
            <person name="Tsomo N."/>
            <person name="Vallee D."/>
            <person name="Vassiliev H."/>
            <person name="Venkataraman V."/>
            <person name="Vinson J."/>
            <person name="Vo A."/>
            <person name="Wade C."/>
            <person name="Wang S."/>
            <person name="Wangchuk T."/>
            <person name="Wangdi T."/>
            <person name="Whittaker C."/>
            <person name="Wilkinson J."/>
            <person name="Wu Y."/>
            <person name="Wyman D."/>
            <person name="Yadav S."/>
            <person name="Yang S."/>
            <person name="Yang X."/>
            <person name="Yeager S."/>
            <person name="Yee E."/>
            <person name="Young G."/>
            <person name="Zainoun J."/>
            <person name="Zembeck L."/>
            <person name="Zimmer A."/>
            <person name="Zody M."/>
            <person name="Lander E."/>
        </authorList>
    </citation>
    <scope>NUCLEOTIDE SEQUENCE [LARGE SCALE GENOMIC DNA]</scope>
</reference>
<keyword evidence="9" id="KW-0735">Signal-anchor</keyword>
<evidence type="ECO:0000256" key="8">
    <source>
        <dbReference type="ARBA" id="ARBA00022723"/>
    </source>
</evidence>
<evidence type="ECO:0000256" key="14">
    <source>
        <dbReference type="ARBA" id="ARBA00023211"/>
    </source>
</evidence>
<dbReference type="eggNOG" id="KOG3916">
    <property type="taxonomic scope" value="Eukaryota"/>
</dbReference>
<keyword evidence="11" id="KW-0472">Membrane</keyword>
<proteinExistence type="inferred from homology"/>
<protein>
    <recommendedName>
        <fullName evidence="16">glucosylceramide beta-1,4-galactosyltransferase</fullName>
        <ecNumber evidence="16">2.4.1.274</ecNumber>
    </recommendedName>
    <alternativeName>
        <fullName evidence="17">Glucosylceramide beta-1,4-galactosyltransferase</fullName>
    </alternativeName>
    <alternativeName>
        <fullName evidence="18">Lactosylceramide synthase</fullName>
    </alternativeName>
</protein>
<evidence type="ECO:0000256" key="9">
    <source>
        <dbReference type="ARBA" id="ARBA00022968"/>
    </source>
</evidence>
<accession>H2ZPW8</accession>
<evidence type="ECO:0000256" key="18">
    <source>
        <dbReference type="ARBA" id="ARBA00083409"/>
    </source>
</evidence>
<organism evidence="21 22">
    <name type="scientific">Ciona savignyi</name>
    <name type="common">Pacific transparent sea squirt</name>
    <dbReference type="NCBI Taxonomy" id="51511"/>
    <lineage>
        <taxon>Eukaryota</taxon>
        <taxon>Metazoa</taxon>
        <taxon>Chordata</taxon>
        <taxon>Tunicata</taxon>
        <taxon>Ascidiacea</taxon>
        <taxon>Phlebobranchia</taxon>
        <taxon>Cionidae</taxon>
        <taxon>Ciona</taxon>
    </lineage>
</organism>
<dbReference type="SUPFAM" id="SSF53448">
    <property type="entry name" value="Nucleotide-diphospho-sugar transferases"/>
    <property type="match status" value="1"/>
</dbReference>
<evidence type="ECO:0000256" key="1">
    <source>
        <dbReference type="ARBA" id="ARBA00001936"/>
    </source>
</evidence>
<dbReference type="Pfam" id="PF02709">
    <property type="entry name" value="Glyco_transf_7C"/>
    <property type="match status" value="1"/>
</dbReference>
<dbReference type="GO" id="GO:0016020">
    <property type="term" value="C:membrane"/>
    <property type="evidence" value="ECO:0007669"/>
    <property type="project" value="UniProtKB-SubCell"/>
</dbReference>
<dbReference type="GO" id="GO:0030166">
    <property type="term" value="P:proteoglycan biosynthetic process"/>
    <property type="evidence" value="ECO:0007669"/>
    <property type="project" value="Ensembl"/>
</dbReference>
<keyword evidence="5" id="KW-0328">Glycosyltransferase</keyword>
<keyword evidence="14" id="KW-0464">Manganese</keyword>
<evidence type="ECO:0000259" key="20">
    <source>
        <dbReference type="Pfam" id="PF13733"/>
    </source>
</evidence>
<keyword evidence="7" id="KW-0812">Transmembrane</keyword>
<evidence type="ECO:0000256" key="7">
    <source>
        <dbReference type="ARBA" id="ARBA00022692"/>
    </source>
</evidence>
<comment type="cofactor">
    <cofactor evidence="1">
        <name>Mn(2+)</name>
        <dbReference type="ChEBI" id="CHEBI:29035"/>
    </cofactor>
</comment>
<keyword evidence="22" id="KW-1185">Reference proteome</keyword>
<dbReference type="STRING" id="51511.ENSCSAVP00000019634"/>
<evidence type="ECO:0000256" key="2">
    <source>
        <dbReference type="ARBA" id="ARBA00004606"/>
    </source>
</evidence>
<evidence type="ECO:0000313" key="22">
    <source>
        <dbReference type="Proteomes" id="UP000007875"/>
    </source>
</evidence>
<dbReference type="GeneTree" id="ENSGT00940000158138"/>
<comment type="catalytic activity">
    <reaction evidence="15">
        <text>a beta-D-glucosyl-(1&lt;-&gt;1')-N-acylsphing-4-enine + UDP-alpha-D-galactose = a beta-D-Gal-(1-&gt;4)-beta-D-Glc-(1&lt;-&gt;1)-Cer(d18:1(4E)) + UDP + H(+)</text>
        <dbReference type="Rhea" id="RHEA:31495"/>
        <dbReference type="ChEBI" id="CHEBI:15378"/>
        <dbReference type="ChEBI" id="CHEBI:17950"/>
        <dbReference type="ChEBI" id="CHEBI:22801"/>
        <dbReference type="ChEBI" id="CHEBI:58223"/>
        <dbReference type="ChEBI" id="CHEBI:66914"/>
        <dbReference type="EC" id="2.4.1.274"/>
    </reaction>
    <physiologicalReaction direction="left-to-right" evidence="15">
        <dbReference type="Rhea" id="RHEA:31496"/>
    </physiologicalReaction>
</comment>
<dbReference type="FunFam" id="3.90.550.10:FF:000037">
    <property type="entry name" value="Beta-1,4-galactosyltransferase 6"/>
    <property type="match status" value="1"/>
</dbReference>
<dbReference type="EC" id="2.4.1.274" evidence="16"/>
<evidence type="ECO:0000256" key="17">
    <source>
        <dbReference type="ARBA" id="ARBA00078396"/>
    </source>
</evidence>
<reference evidence="21" key="2">
    <citation type="submission" date="2025-08" db="UniProtKB">
        <authorList>
            <consortium name="Ensembl"/>
        </authorList>
    </citation>
    <scope>IDENTIFICATION</scope>
</reference>
<feature type="domain" description="Galactosyltransferase N-terminal" evidence="20">
    <location>
        <begin position="18"/>
        <end position="148"/>
    </location>
</feature>
<dbReference type="GO" id="GO:0046872">
    <property type="term" value="F:metal ion binding"/>
    <property type="evidence" value="ECO:0007669"/>
    <property type="project" value="UniProtKB-KW"/>
</dbReference>
<dbReference type="Proteomes" id="UP000007875">
    <property type="component" value="Unassembled WGS sequence"/>
</dbReference>
<comment type="pathway">
    <text evidence="3">Protein modification; protein glycosylation.</text>
</comment>
<dbReference type="PRINTS" id="PR02050">
    <property type="entry name" value="B14GALTRFASE"/>
</dbReference>
<sequence>QTEPYLPSNYTYSITDICPEKFPEMKGIVKVNMTELPLSQVNAKYSSIVHTGGRWEPNDCVARWNVAFLIPFRNRHEHLPILFRHLLPILIKQRIKFSFYVINQEGNYLFNRASLLNIGFLEAMKIDQYDCFIFHDIDHIPENDRNYYCTGMPRLFAEQLDIHGYRLEYEDFFGGVNGVTTQQFKNVNGFSNQFWGWGGEDDDFYTRIKHHGYNVSRPPHNYGRYQSISLHHTQEVQFLGRFGRLKHSVERNFIDGLNSLKYDKPTIHQYPLFTNISIELQP</sequence>
<dbReference type="AlphaFoldDB" id="H2ZPW8"/>
<comment type="subcellular location">
    <subcellularLocation>
        <location evidence="2">Membrane</location>
        <topology evidence="2">Single-pass type II membrane protein</topology>
    </subcellularLocation>
</comment>
<evidence type="ECO:0000256" key="5">
    <source>
        <dbReference type="ARBA" id="ARBA00022676"/>
    </source>
</evidence>
<dbReference type="Ensembl" id="ENSCSAVT00000019846.1">
    <property type="protein sequence ID" value="ENSCSAVP00000019634.1"/>
    <property type="gene ID" value="ENSCSAVG00000011505.1"/>
</dbReference>
<dbReference type="UniPathway" id="UPA00378"/>
<evidence type="ECO:0000256" key="12">
    <source>
        <dbReference type="ARBA" id="ARBA00023157"/>
    </source>
</evidence>